<dbReference type="Gene3D" id="3.60.10.10">
    <property type="entry name" value="Endonuclease/exonuclease/phosphatase"/>
    <property type="match status" value="1"/>
</dbReference>
<evidence type="ECO:0000313" key="1">
    <source>
        <dbReference type="EMBL" id="ETO30606.1"/>
    </source>
</evidence>
<dbReference type="Proteomes" id="UP000023152">
    <property type="component" value="Unassembled WGS sequence"/>
</dbReference>
<dbReference type="EMBL" id="ASPP01005403">
    <property type="protein sequence ID" value="ETO30606.1"/>
    <property type="molecule type" value="Genomic_DNA"/>
</dbReference>
<dbReference type="InterPro" id="IPR046985">
    <property type="entry name" value="IP5"/>
</dbReference>
<sequence>MSTGQLEKIWKKDSLKEEMEKGQAFSPFREPIPRLDFYPTYKKKPDRHYDFDDDPLAIASNKDLQSSQAQKDRRQRLHSVYQTKFKVPFYKGGAIQDRLPSFTDRILYHSLPTTQGQLLPENDIGILNTQSRVYKKTHNYGCIPHHLKGSDHSAVYCGFTLQCPILAHRPPSEFDETF</sequence>
<organism evidence="1 2">
    <name type="scientific">Reticulomyxa filosa</name>
    <dbReference type="NCBI Taxonomy" id="46433"/>
    <lineage>
        <taxon>Eukaryota</taxon>
        <taxon>Sar</taxon>
        <taxon>Rhizaria</taxon>
        <taxon>Retaria</taxon>
        <taxon>Foraminifera</taxon>
        <taxon>Monothalamids</taxon>
        <taxon>Reticulomyxidae</taxon>
        <taxon>Reticulomyxa</taxon>
    </lineage>
</organism>
<proteinExistence type="predicted"/>
<reference evidence="1 2" key="1">
    <citation type="journal article" date="2013" name="Curr. Biol.">
        <title>The Genome of the Foraminiferan Reticulomyxa filosa.</title>
        <authorList>
            <person name="Glockner G."/>
            <person name="Hulsmann N."/>
            <person name="Schleicher M."/>
            <person name="Noegel A.A."/>
            <person name="Eichinger L."/>
            <person name="Gallinger C."/>
            <person name="Pawlowski J."/>
            <person name="Sierra R."/>
            <person name="Euteneuer U."/>
            <person name="Pillet L."/>
            <person name="Moustafa A."/>
            <person name="Platzer M."/>
            <person name="Groth M."/>
            <person name="Szafranski K."/>
            <person name="Schliwa M."/>
        </authorList>
    </citation>
    <scope>NUCLEOTIDE SEQUENCE [LARGE SCALE GENOMIC DNA]</scope>
</reference>
<dbReference type="PANTHER" id="PTHR11200">
    <property type="entry name" value="INOSITOL 5-PHOSPHATASE"/>
    <property type="match status" value="1"/>
</dbReference>
<dbReference type="GO" id="GO:0046856">
    <property type="term" value="P:phosphatidylinositol dephosphorylation"/>
    <property type="evidence" value="ECO:0007669"/>
    <property type="project" value="InterPro"/>
</dbReference>
<dbReference type="PANTHER" id="PTHR11200:SF297">
    <property type="entry name" value="INOSITOL POLYPHOSPHATE-RELATED PHOSPHATASE DOMAIN-CONTAINING PROTEIN"/>
    <property type="match status" value="1"/>
</dbReference>
<gene>
    <name evidence="1" type="ORF">RFI_06514</name>
</gene>
<comment type="caution">
    <text evidence="1">The sequence shown here is derived from an EMBL/GenBank/DDBJ whole genome shotgun (WGS) entry which is preliminary data.</text>
</comment>
<dbReference type="AlphaFoldDB" id="X6NX66"/>
<name>X6NX66_RETFI</name>
<dbReference type="GO" id="GO:0004439">
    <property type="term" value="F:phosphatidylinositol-4,5-bisphosphate 5-phosphatase activity"/>
    <property type="evidence" value="ECO:0007669"/>
    <property type="project" value="TreeGrafter"/>
</dbReference>
<accession>X6NX66</accession>
<dbReference type="SUPFAM" id="SSF56219">
    <property type="entry name" value="DNase I-like"/>
    <property type="match status" value="1"/>
</dbReference>
<dbReference type="InterPro" id="IPR036691">
    <property type="entry name" value="Endo/exonu/phosph_ase_sf"/>
</dbReference>
<keyword evidence="2" id="KW-1185">Reference proteome</keyword>
<protein>
    <submittedName>
        <fullName evidence="1">Uncharacterized protein</fullName>
    </submittedName>
</protein>
<evidence type="ECO:0000313" key="2">
    <source>
        <dbReference type="Proteomes" id="UP000023152"/>
    </source>
</evidence>
<dbReference type="OrthoDB" id="7862313at2759"/>